<dbReference type="InterPro" id="IPR003593">
    <property type="entry name" value="AAA+_ATPase"/>
</dbReference>
<dbReference type="PANTHER" id="PTHR32071:SF17">
    <property type="entry name" value="TRANSCRIPTIONAL REGULATOR (NTRC FAMILY)"/>
    <property type="match status" value="1"/>
</dbReference>
<dbReference type="GO" id="GO:0043565">
    <property type="term" value="F:sequence-specific DNA binding"/>
    <property type="evidence" value="ECO:0007669"/>
    <property type="project" value="InterPro"/>
</dbReference>
<dbReference type="SMART" id="SM00382">
    <property type="entry name" value="AAA"/>
    <property type="match status" value="1"/>
</dbReference>
<comment type="subcellular location">
    <subcellularLocation>
        <location evidence="1">Cytoplasm</location>
    </subcellularLocation>
</comment>
<evidence type="ECO:0000256" key="3">
    <source>
        <dbReference type="ARBA" id="ARBA00022553"/>
    </source>
</evidence>
<dbReference type="Pfam" id="PF00072">
    <property type="entry name" value="Response_reg"/>
    <property type="match status" value="1"/>
</dbReference>
<feature type="domain" description="Response regulatory" evidence="13">
    <location>
        <begin position="4"/>
        <end position="118"/>
    </location>
</feature>
<keyword evidence="2" id="KW-0963">Cytoplasm</keyword>
<dbReference type="InterPro" id="IPR025943">
    <property type="entry name" value="Sigma_54_int_dom_ATP-bd_2"/>
</dbReference>
<organism evidence="14">
    <name type="scientific">Geobacter metallireducens</name>
    <dbReference type="NCBI Taxonomy" id="28232"/>
    <lineage>
        <taxon>Bacteria</taxon>
        <taxon>Pseudomonadati</taxon>
        <taxon>Thermodesulfobacteriota</taxon>
        <taxon>Desulfuromonadia</taxon>
        <taxon>Geobacterales</taxon>
        <taxon>Geobacteraceae</taxon>
        <taxon>Geobacter</taxon>
    </lineage>
</organism>
<dbReference type="FunFam" id="3.40.50.300:FF:000006">
    <property type="entry name" value="DNA-binding transcriptional regulator NtrC"/>
    <property type="match status" value="1"/>
</dbReference>
<accession>A0A831XF22</accession>
<evidence type="ECO:0000256" key="6">
    <source>
        <dbReference type="ARBA" id="ARBA00023012"/>
    </source>
</evidence>
<dbReference type="Pfam" id="PF02954">
    <property type="entry name" value="HTH_8"/>
    <property type="match status" value="1"/>
</dbReference>
<evidence type="ECO:0000256" key="4">
    <source>
        <dbReference type="ARBA" id="ARBA00022741"/>
    </source>
</evidence>
<dbReference type="InterPro" id="IPR001789">
    <property type="entry name" value="Sig_transdc_resp-reg_receiver"/>
</dbReference>
<keyword evidence="8" id="KW-0238">DNA-binding</keyword>
<dbReference type="Gene3D" id="3.40.50.2300">
    <property type="match status" value="1"/>
</dbReference>
<dbReference type="SUPFAM" id="SSF52172">
    <property type="entry name" value="CheY-like"/>
    <property type="match status" value="1"/>
</dbReference>
<feature type="domain" description="Sigma-54 factor interaction" evidence="12">
    <location>
        <begin position="140"/>
        <end position="369"/>
    </location>
</feature>
<dbReference type="SMART" id="SM00448">
    <property type="entry name" value="REC"/>
    <property type="match status" value="1"/>
</dbReference>
<dbReference type="AlphaFoldDB" id="A0A831XF22"/>
<keyword evidence="7" id="KW-0805">Transcription regulation</keyword>
<dbReference type="SUPFAM" id="SSF52540">
    <property type="entry name" value="P-loop containing nucleoside triphosphate hydrolases"/>
    <property type="match status" value="1"/>
</dbReference>
<evidence type="ECO:0000256" key="1">
    <source>
        <dbReference type="ARBA" id="ARBA00004496"/>
    </source>
</evidence>
<gene>
    <name evidence="14" type="ORF">ENQ87_05550</name>
</gene>
<dbReference type="Gene3D" id="1.10.8.60">
    <property type="match status" value="1"/>
</dbReference>
<dbReference type="InterPro" id="IPR027417">
    <property type="entry name" value="P-loop_NTPase"/>
</dbReference>
<protein>
    <submittedName>
        <fullName evidence="14">Sigma-54-dependent Fis family transcriptional regulator</fullName>
    </submittedName>
</protein>
<dbReference type="PROSITE" id="PS50045">
    <property type="entry name" value="SIGMA54_INTERACT_4"/>
    <property type="match status" value="1"/>
</dbReference>
<dbReference type="CDD" id="cd00009">
    <property type="entry name" value="AAA"/>
    <property type="match status" value="1"/>
</dbReference>
<dbReference type="FunFam" id="1.10.8.60:FF:000014">
    <property type="entry name" value="DNA-binding transcriptional regulator NtrC"/>
    <property type="match status" value="1"/>
</dbReference>
<evidence type="ECO:0000256" key="10">
    <source>
        <dbReference type="ARBA" id="ARBA00023163"/>
    </source>
</evidence>
<evidence type="ECO:0000256" key="2">
    <source>
        <dbReference type="ARBA" id="ARBA00022490"/>
    </source>
</evidence>
<proteinExistence type="predicted"/>
<evidence type="ECO:0000256" key="7">
    <source>
        <dbReference type="ARBA" id="ARBA00023015"/>
    </source>
</evidence>
<evidence type="ECO:0000256" key="8">
    <source>
        <dbReference type="ARBA" id="ARBA00023125"/>
    </source>
</evidence>
<evidence type="ECO:0000256" key="11">
    <source>
        <dbReference type="PROSITE-ProRule" id="PRU00169"/>
    </source>
</evidence>
<evidence type="ECO:0000259" key="12">
    <source>
        <dbReference type="PROSITE" id="PS50045"/>
    </source>
</evidence>
<reference evidence="14" key="1">
    <citation type="journal article" date="2020" name="mSystems">
        <title>Genome- and Community-Level Interaction Insights into Carbon Utilization and Element Cycling Functions of Hydrothermarchaeota in Hydrothermal Sediment.</title>
        <authorList>
            <person name="Zhou Z."/>
            <person name="Liu Y."/>
            <person name="Xu W."/>
            <person name="Pan J."/>
            <person name="Luo Z.H."/>
            <person name="Li M."/>
        </authorList>
    </citation>
    <scope>NUCLEOTIDE SEQUENCE [LARGE SCALE GENOMIC DNA]</scope>
    <source>
        <strain evidence="14">SpSt-349</strain>
    </source>
</reference>
<dbReference type="Pfam" id="PF00158">
    <property type="entry name" value="Sigma54_activat"/>
    <property type="match status" value="1"/>
</dbReference>
<dbReference type="SUPFAM" id="SSF46689">
    <property type="entry name" value="Homeodomain-like"/>
    <property type="match status" value="1"/>
</dbReference>
<dbReference type="InterPro" id="IPR009057">
    <property type="entry name" value="Homeodomain-like_sf"/>
</dbReference>
<name>A0A831XF22_GEOME</name>
<dbReference type="InterPro" id="IPR002078">
    <property type="entry name" value="Sigma_54_int"/>
</dbReference>
<dbReference type="EMBL" id="DSOV01000019">
    <property type="protein sequence ID" value="HEN41830.1"/>
    <property type="molecule type" value="Genomic_DNA"/>
</dbReference>
<dbReference type="GO" id="GO:0005737">
    <property type="term" value="C:cytoplasm"/>
    <property type="evidence" value="ECO:0007669"/>
    <property type="project" value="UniProtKB-SubCell"/>
</dbReference>
<evidence type="ECO:0000256" key="5">
    <source>
        <dbReference type="ARBA" id="ARBA00022840"/>
    </source>
</evidence>
<dbReference type="CDD" id="cd17550">
    <property type="entry name" value="REC_NtrX-like"/>
    <property type="match status" value="1"/>
</dbReference>
<dbReference type="PROSITE" id="PS00688">
    <property type="entry name" value="SIGMA54_INTERACT_3"/>
    <property type="match status" value="1"/>
</dbReference>
<dbReference type="InterPro" id="IPR025944">
    <property type="entry name" value="Sigma_54_int_dom_CS"/>
</dbReference>
<dbReference type="PROSITE" id="PS50110">
    <property type="entry name" value="RESPONSE_REGULATORY"/>
    <property type="match status" value="1"/>
</dbReference>
<keyword evidence="10" id="KW-0804">Transcription</keyword>
<keyword evidence="6" id="KW-0902">Two-component regulatory system</keyword>
<dbReference type="Gene3D" id="1.10.10.60">
    <property type="entry name" value="Homeodomain-like"/>
    <property type="match status" value="1"/>
</dbReference>
<evidence type="ECO:0000259" key="13">
    <source>
        <dbReference type="PROSITE" id="PS50110"/>
    </source>
</evidence>
<evidence type="ECO:0000313" key="14">
    <source>
        <dbReference type="EMBL" id="HEN41830.1"/>
    </source>
</evidence>
<keyword evidence="3 11" id="KW-0597">Phosphoprotein</keyword>
<dbReference type="FunFam" id="3.40.50.2300:FF:000018">
    <property type="entry name" value="DNA-binding transcriptional regulator NtrC"/>
    <property type="match status" value="1"/>
</dbReference>
<dbReference type="Gene3D" id="3.40.50.300">
    <property type="entry name" value="P-loop containing nucleotide triphosphate hydrolases"/>
    <property type="match status" value="1"/>
</dbReference>
<dbReference type="PROSITE" id="PS00676">
    <property type="entry name" value="SIGMA54_INTERACT_2"/>
    <property type="match status" value="1"/>
</dbReference>
<keyword evidence="9" id="KW-0010">Activator</keyword>
<dbReference type="InterPro" id="IPR011006">
    <property type="entry name" value="CheY-like_superfamily"/>
</dbReference>
<dbReference type="GO" id="GO:0006355">
    <property type="term" value="P:regulation of DNA-templated transcription"/>
    <property type="evidence" value="ECO:0007669"/>
    <property type="project" value="InterPro"/>
</dbReference>
<keyword evidence="5" id="KW-0067">ATP-binding</keyword>
<dbReference type="GO" id="GO:0005524">
    <property type="term" value="F:ATP binding"/>
    <property type="evidence" value="ECO:0007669"/>
    <property type="project" value="UniProtKB-KW"/>
</dbReference>
<dbReference type="InterPro" id="IPR002197">
    <property type="entry name" value="HTH_Fis"/>
</dbReference>
<keyword evidence="4" id="KW-0547">Nucleotide-binding</keyword>
<dbReference type="PRINTS" id="PR01590">
    <property type="entry name" value="HTHFIS"/>
</dbReference>
<feature type="modified residue" description="4-aspartylphosphate" evidence="11">
    <location>
        <position position="53"/>
    </location>
</feature>
<sequence length="458" mass="51441">MNETILVVDDEQNIRTALAGILEDEGYRPVFARDGLEALDMAKKENPDLVLLDIWMPRLDGLETLQALREFHPRLTVVMMSGHGTIETAVKSTKLGAYDFIEKPLSLEKVLVTVRNGLDVGRLKDENDTLRTVAFKGHEMVGKTPAILQLQEQVRRVAATNASVLITGENGTGKELVARAIHHWSPRKEKPFVEINCAAIPEELIESELFGHEKGAFTGAVAQKKGKFDLAAGGTIFLDEIGDMSLKTQAKVLRILQERKFERVGGTRTIEVDVRIVAATNKDLPGEIRSGHFREDLFYRLNVVPFTVPPLRERRDDIPLLVDHFLAIFARREGQERKRMLPETVEILKGYDWPGNVRELRNIIERLVIMTPGKVITPDQVPDSIGGAAAGRTGHGNHPGGPLEISSLREAREEFEREFILQKLEEHGWNISRTAEAIELERSNLYRKMKSYGIDAKK</sequence>
<dbReference type="GO" id="GO:0000160">
    <property type="term" value="P:phosphorelay signal transduction system"/>
    <property type="evidence" value="ECO:0007669"/>
    <property type="project" value="UniProtKB-KW"/>
</dbReference>
<comment type="caution">
    <text evidence="14">The sequence shown here is derived from an EMBL/GenBank/DDBJ whole genome shotgun (WGS) entry which is preliminary data.</text>
</comment>
<evidence type="ECO:0000256" key="9">
    <source>
        <dbReference type="ARBA" id="ARBA00023159"/>
    </source>
</evidence>
<dbReference type="Pfam" id="PF25601">
    <property type="entry name" value="AAA_lid_14"/>
    <property type="match status" value="1"/>
</dbReference>
<dbReference type="InterPro" id="IPR058031">
    <property type="entry name" value="AAA_lid_NorR"/>
</dbReference>
<dbReference type="PANTHER" id="PTHR32071">
    <property type="entry name" value="TRANSCRIPTIONAL REGULATORY PROTEIN"/>
    <property type="match status" value="1"/>
</dbReference>